<dbReference type="InterPro" id="IPR001245">
    <property type="entry name" value="Ser-Thr/Tyr_kinase_cat_dom"/>
</dbReference>
<dbReference type="SUPFAM" id="SSF56112">
    <property type="entry name" value="Protein kinase-like (PK-like)"/>
    <property type="match status" value="1"/>
</dbReference>
<evidence type="ECO:0000259" key="2">
    <source>
        <dbReference type="PROSITE" id="PS50011"/>
    </source>
</evidence>
<accession>A0A0H2S695</accession>
<dbReference type="PROSITE" id="PS50011">
    <property type="entry name" value="PROTEIN_KINASE_DOM"/>
    <property type="match status" value="1"/>
</dbReference>
<gene>
    <name evidence="3" type="ORF">SCHPADRAFT_898382</name>
</gene>
<keyword evidence="4" id="KW-1185">Reference proteome</keyword>
<dbReference type="InParanoid" id="A0A0H2S695"/>
<dbReference type="AlphaFoldDB" id="A0A0H2S695"/>
<dbReference type="InterPro" id="IPR051681">
    <property type="entry name" value="Ser/Thr_Kinases-Pseudokinases"/>
</dbReference>
<dbReference type="GO" id="GO:0005524">
    <property type="term" value="F:ATP binding"/>
    <property type="evidence" value="ECO:0007669"/>
    <property type="project" value="InterPro"/>
</dbReference>
<proteinExistence type="predicted"/>
<name>A0A0H2S695_9AGAM</name>
<evidence type="ECO:0000256" key="1">
    <source>
        <dbReference type="SAM" id="MobiDB-lite"/>
    </source>
</evidence>
<sequence>MADHLNTGLPELCNSPSADRVPTALPAESPCPPDSSTESDILRRVLGRNPHLNLTGFVEVNPLTPKSDCGGFGDVFKGVYTDPRSGAVIPVAVKRSRVNGDLAKVPKRFAREVKIWSELDHPNVMPLLGYAMEGRYPSFVSRWMEGGSLHMCVPNLNRIEAILMILDIASGLAYMHERKAVHSDVKSDNVLITTDKRAVLTDFGASLMSDLSRGCSSNSCMGTTRWIAPELFPKNYFEPLPKHTIQADVWAFGMTVYELLSRERPYTHVQHDWGLMNCITAGHLPEKPKFSENPIDTCIEEFMWSLCQLCWKFDPKERPTMHKLKDSISEFKKNVQ</sequence>
<dbReference type="GO" id="GO:0004674">
    <property type="term" value="F:protein serine/threonine kinase activity"/>
    <property type="evidence" value="ECO:0007669"/>
    <property type="project" value="TreeGrafter"/>
</dbReference>
<dbReference type="EMBL" id="KQ085884">
    <property type="protein sequence ID" value="KLO19810.1"/>
    <property type="molecule type" value="Genomic_DNA"/>
</dbReference>
<dbReference type="PANTHER" id="PTHR44329">
    <property type="entry name" value="SERINE/THREONINE-PROTEIN KINASE TNNI3K-RELATED"/>
    <property type="match status" value="1"/>
</dbReference>
<reference evidence="3 4" key="1">
    <citation type="submission" date="2015-04" db="EMBL/GenBank/DDBJ databases">
        <title>Complete genome sequence of Schizopora paradoxa KUC8140, a cosmopolitan wood degrader in East Asia.</title>
        <authorList>
            <consortium name="DOE Joint Genome Institute"/>
            <person name="Min B."/>
            <person name="Park H."/>
            <person name="Jang Y."/>
            <person name="Kim J.-J."/>
            <person name="Kim K.H."/>
            <person name="Pangilinan J."/>
            <person name="Lipzen A."/>
            <person name="Riley R."/>
            <person name="Grigoriev I.V."/>
            <person name="Spatafora J.W."/>
            <person name="Choi I.-G."/>
        </authorList>
    </citation>
    <scope>NUCLEOTIDE SEQUENCE [LARGE SCALE GENOMIC DNA]</scope>
    <source>
        <strain evidence="3 4">KUC8140</strain>
    </source>
</reference>
<dbReference type="Proteomes" id="UP000053477">
    <property type="component" value="Unassembled WGS sequence"/>
</dbReference>
<keyword evidence="3" id="KW-0808">Transferase</keyword>
<evidence type="ECO:0000313" key="3">
    <source>
        <dbReference type="EMBL" id="KLO19810.1"/>
    </source>
</evidence>
<protein>
    <submittedName>
        <fullName evidence="3">Kinase-like protein</fullName>
    </submittedName>
</protein>
<organism evidence="3 4">
    <name type="scientific">Schizopora paradoxa</name>
    <dbReference type="NCBI Taxonomy" id="27342"/>
    <lineage>
        <taxon>Eukaryota</taxon>
        <taxon>Fungi</taxon>
        <taxon>Dikarya</taxon>
        <taxon>Basidiomycota</taxon>
        <taxon>Agaricomycotina</taxon>
        <taxon>Agaricomycetes</taxon>
        <taxon>Hymenochaetales</taxon>
        <taxon>Schizoporaceae</taxon>
        <taxon>Schizopora</taxon>
    </lineage>
</organism>
<dbReference type="SMART" id="SM00220">
    <property type="entry name" value="S_TKc"/>
    <property type="match status" value="1"/>
</dbReference>
<dbReference type="InterPro" id="IPR000719">
    <property type="entry name" value="Prot_kinase_dom"/>
</dbReference>
<dbReference type="Gene3D" id="1.10.510.10">
    <property type="entry name" value="Transferase(Phosphotransferase) domain 1"/>
    <property type="match status" value="1"/>
</dbReference>
<feature type="region of interest" description="Disordered" evidence="1">
    <location>
        <begin position="1"/>
        <end position="38"/>
    </location>
</feature>
<keyword evidence="3" id="KW-0418">Kinase</keyword>
<dbReference type="Pfam" id="PF07714">
    <property type="entry name" value="PK_Tyr_Ser-Thr"/>
    <property type="match status" value="1"/>
</dbReference>
<feature type="domain" description="Protein kinase" evidence="2">
    <location>
        <begin position="61"/>
        <end position="332"/>
    </location>
</feature>
<dbReference type="OrthoDB" id="541276at2759"/>
<evidence type="ECO:0000313" key="4">
    <source>
        <dbReference type="Proteomes" id="UP000053477"/>
    </source>
</evidence>
<dbReference type="InterPro" id="IPR011009">
    <property type="entry name" value="Kinase-like_dom_sf"/>
</dbReference>
<dbReference type="STRING" id="27342.A0A0H2S695"/>